<feature type="transmembrane region" description="Helical" evidence="10">
    <location>
        <begin position="309"/>
        <end position="328"/>
    </location>
</feature>
<feature type="transmembrane region" description="Helical" evidence="10">
    <location>
        <begin position="52"/>
        <end position="71"/>
    </location>
</feature>
<keyword evidence="6" id="KW-0297">G-protein coupled receptor</keyword>
<accession>A0A8H7CPQ3</accession>
<comment type="caution">
    <text evidence="11">The sequence shown here is derived from an EMBL/GenBank/DDBJ whole genome shotgun (WGS) entry which is preliminary data.</text>
</comment>
<dbReference type="Gene3D" id="1.20.1070.10">
    <property type="entry name" value="Rhodopsin 7-helix transmembrane proteins"/>
    <property type="match status" value="1"/>
</dbReference>
<evidence type="ECO:0000256" key="5">
    <source>
        <dbReference type="ARBA" id="ARBA00022989"/>
    </source>
</evidence>
<evidence type="ECO:0000256" key="8">
    <source>
        <dbReference type="ARBA" id="ARBA00023170"/>
    </source>
</evidence>
<dbReference type="GO" id="GO:0004932">
    <property type="term" value="F:mating-type factor pheromone receptor activity"/>
    <property type="evidence" value="ECO:0007669"/>
    <property type="project" value="InterPro"/>
</dbReference>
<evidence type="ECO:0000313" key="12">
    <source>
        <dbReference type="Proteomes" id="UP000623467"/>
    </source>
</evidence>
<reference evidence="11" key="1">
    <citation type="submission" date="2020-05" db="EMBL/GenBank/DDBJ databases">
        <title>Mycena genomes resolve the evolution of fungal bioluminescence.</title>
        <authorList>
            <person name="Tsai I.J."/>
        </authorList>
    </citation>
    <scope>NUCLEOTIDE SEQUENCE</scope>
    <source>
        <strain evidence="11">160909Yilan</strain>
    </source>
</reference>
<name>A0A8H7CPQ3_9AGAR</name>
<keyword evidence="9" id="KW-0807">Transducer</keyword>
<evidence type="ECO:0000256" key="6">
    <source>
        <dbReference type="ARBA" id="ARBA00023040"/>
    </source>
</evidence>
<evidence type="ECO:0000256" key="4">
    <source>
        <dbReference type="ARBA" id="ARBA00022692"/>
    </source>
</evidence>
<keyword evidence="5 10" id="KW-1133">Transmembrane helix</keyword>
<dbReference type="PANTHER" id="PTHR28097:SF1">
    <property type="entry name" value="PHEROMONE A FACTOR RECEPTOR"/>
    <property type="match status" value="1"/>
</dbReference>
<feature type="transmembrane region" description="Helical" evidence="10">
    <location>
        <begin position="151"/>
        <end position="173"/>
    </location>
</feature>
<comment type="subcellular location">
    <subcellularLocation>
        <location evidence="1">Membrane</location>
        <topology evidence="1">Multi-pass membrane protein</topology>
    </subcellularLocation>
</comment>
<evidence type="ECO:0000256" key="7">
    <source>
        <dbReference type="ARBA" id="ARBA00023136"/>
    </source>
</evidence>
<dbReference type="GO" id="GO:0000750">
    <property type="term" value="P:pheromone-dependent signal transduction involved in conjugation with cellular fusion"/>
    <property type="evidence" value="ECO:0007669"/>
    <property type="project" value="TreeGrafter"/>
</dbReference>
<dbReference type="OrthoDB" id="2874149at2759"/>
<keyword evidence="7 10" id="KW-0472">Membrane</keyword>
<gene>
    <name evidence="11" type="ORF">MSAN_01951000</name>
</gene>
<proteinExistence type="inferred from homology"/>
<organism evidence="11 12">
    <name type="scientific">Mycena sanguinolenta</name>
    <dbReference type="NCBI Taxonomy" id="230812"/>
    <lineage>
        <taxon>Eukaryota</taxon>
        <taxon>Fungi</taxon>
        <taxon>Dikarya</taxon>
        <taxon>Basidiomycota</taxon>
        <taxon>Agaricomycotina</taxon>
        <taxon>Agaricomycetes</taxon>
        <taxon>Agaricomycetidae</taxon>
        <taxon>Agaricales</taxon>
        <taxon>Marasmiineae</taxon>
        <taxon>Mycenaceae</taxon>
        <taxon>Mycena</taxon>
    </lineage>
</organism>
<feature type="transmembrane region" description="Helical" evidence="10">
    <location>
        <begin position="121"/>
        <end position="139"/>
    </location>
</feature>
<dbReference type="GO" id="GO:0005886">
    <property type="term" value="C:plasma membrane"/>
    <property type="evidence" value="ECO:0007669"/>
    <property type="project" value="TreeGrafter"/>
</dbReference>
<dbReference type="PRINTS" id="PR00899">
    <property type="entry name" value="GPCRSTE3"/>
</dbReference>
<feature type="transmembrane region" description="Helical" evidence="10">
    <location>
        <begin position="193"/>
        <end position="223"/>
    </location>
</feature>
<evidence type="ECO:0000313" key="11">
    <source>
        <dbReference type="EMBL" id="KAF7343707.1"/>
    </source>
</evidence>
<evidence type="ECO:0000256" key="1">
    <source>
        <dbReference type="ARBA" id="ARBA00004141"/>
    </source>
</evidence>
<dbReference type="AlphaFoldDB" id="A0A8H7CPQ3"/>
<keyword evidence="4 10" id="KW-0812">Transmembrane</keyword>
<evidence type="ECO:0000256" key="2">
    <source>
        <dbReference type="ARBA" id="ARBA00011085"/>
    </source>
</evidence>
<keyword evidence="3" id="KW-0589">Pheromone response</keyword>
<dbReference type="PANTHER" id="PTHR28097">
    <property type="entry name" value="PHEROMONE A FACTOR RECEPTOR"/>
    <property type="match status" value="1"/>
</dbReference>
<sequence length="390" mass="44229">MATRLSVWPAALVPKRVSIRICGHLVEARSIIIMCVGRTPAYQTSILVTMQLAMPIGAFLACALLLVPLPWHWRTRNIPTLSMIAWLFMSNFTHGINAIIWSGRIHDVAPIWCDIVTKSHTGATAAGPATCLSLVLQLWRVATSRPNNIKTFMLDIFLCWVYPVFTMALHIIVQGHRFNIRENLGCFGTTYVSLPAILILYGPITAMGVLNFVFGGLAFFNFWRRRHSFAAGLERQKSPFHMRRYVRAMVVAILIATWDAVVIAMVDILAFQDGIHPYISWEDVHFDFWRVGQIPITRVPPKQQVLFHALWWSVPASAYWFFCCFALGDEGATEYALWYRWVLRIFGQTDPAGDLVELQPSSTPAPPQMDIIIHIKSDFDRSPSNSVEHF</sequence>
<dbReference type="EMBL" id="JACAZH010000022">
    <property type="protein sequence ID" value="KAF7343707.1"/>
    <property type="molecule type" value="Genomic_DNA"/>
</dbReference>
<dbReference type="Pfam" id="PF02076">
    <property type="entry name" value="STE3"/>
    <property type="match status" value="1"/>
</dbReference>
<comment type="similarity">
    <text evidence="2">Belongs to the G-protein coupled receptor 4 family.</text>
</comment>
<feature type="transmembrane region" description="Helical" evidence="10">
    <location>
        <begin position="244"/>
        <end position="271"/>
    </location>
</feature>
<evidence type="ECO:0000256" key="10">
    <source>
        <dbReference type="SAM" id="Phobius"/>
    </source>
</evidence>
<dbReference type="Proteomes" id="UP000623467">
    <property type="component" value="Unassembled WGS sequence"/>
</dbReference>
<dbReference type="CDD" id="cd14966">
    <property type="entry name" value="7tmD_STE3"/>
    <property type="match status" value="1"/>
</dbReference>
<feature type="transmembrane region" description="Helical" evidence="10">
    <location>
        <begin position="83"/>
        <end position="101"/>
    </location>
</feature>
<keyword evidence="12" id="KW-1185">Reference proteome</keyword>
<protein>
    <submittedName>
        <fullName evidence="11">Pheromone receptor</fullName>
    </submittedName>
</protein>
<evidence type="ECO:0000256" key="9">
    <source>
        <dbReference type="ARBA" id="ARBA00023224"/>
    </source>
</evidence>
<keyword evidence="8 11" id="KW-0675">Receptor</keyword>
<evidence type="ECO:0000256" key="3">
    <source>
        <dbReference type="ARBA" id="ARBA00022507"/>
    </source>
</evidence>
<dbReference type="InterPro" id="IPR001499">
    <property type="entry name" value="GPCR_STE3"/>
</dbReference>